<dbReference type="Pfam" id="PF13246">
    <property type="entry name" value="Cation_ATPase"/>
    <property type="match status" value="1"/>
</dbReference>
<dbReference type="SUPFAM" id="SSF81660">
    <property type="entry name" value="Metal cation-transporting ATPase, ATP-binding domain N"/>
    <property type="match status" value="1"/>
</dbReference>
<evidence type="ECO:0000313" key="8">
    <source>
        <dbReference type="Proteomes" id="UP000265520"/>
    </source>
</evidence>
<evidence type="ECO:0000256" key="6">
    <source>
        <dbReference type="SAM" id="Phobius"/>
    </source>
</evidence>
<evidence type="ECO:0000256" key="5">
    <source>
        <dbReference type="ARBA" id="ARBA00023136"/>
    </source>
</evidence>
<dbReference type="NCBIfam" id="TIGR01494">
    <property type="entry name" value="ATPase_P-type"/>
    <property type="match status" value="1"/>
</dbReference>
<dbReference type="Proteomes" id="UP000265520">
    <property type="component" value="Unassembled WGS sequence"/>
</dbReference>
<gene>
    <name evidence="7" type="ORF">A2U01_0006660</name>
</gene>
<reference evidence="7 8" key="1">
    <citation type="journal article" date="2018" name="Front. Plant Sci.">
        <title>Red Clover (Trifolium pratense) and Zigzag Clover (T. medium) - A Picture of Genomic Similarities and Differences.</title>
        <authorList>
            <person name="Dluhosova J."/>
            <person name="Istvanek J."/>
            <person name="Nedelnik J."/>
            <person name="Repkova J."/>
        </authorList>
    </citation>
    <scope>NUCLEOTIDE SEQUENCE [LARGE SCALE GENOMIC DNA]</scope>
    <source>
        <strain evidence="8">cv. 10/8</strain>
        <tissue evidence="7">Leaf</tissue>
    </source>
</reference>
<accession>A0A392MFI7</accession>
<keyword evidence="8" id="KW-1185">Reference proteome</keyword>
<name>A0A392MFI7_9FABA</name>
<proteinExistence type="predicted"/>
<dbReference type="GO" id="GO:0005886">
    <property type="term" value="C:plasma membrane"/>
    <property type="evidence" value="ECO:0007669"/>
    <property type="project" value="TreeGrafter"/>
</dbReference>
<dbReference type="AlphaFoldDB" id="A0A392MFI7"/>
<comment type="subcellular location">
    <subcellularLocation>
        <location evidence="1">Membrane</location>
    </subcellularLocation>
</comment>
<dbReference type="InterPro" id="IPR023298">
    <property type="entry name" value="ATPase_P-typ_TM_dom_sf"/>
</dbReference>
<dbReference type="InterPro" id="IPR018303">
    <property type="entry name" value="ATPase_P-typ_P_site"/>
</dbReference>
<dbReference type="Gene3D" id="1.20.1110.10">
    <property type="entry name" value="Calcium-transporting ATPase, transmembrane domain"/>
    <property type="match status" value="1"/>
</dbReference>
<keyword evidence="2 6" id="KW-0812">Transmembrane</keyword>
<organism evidence="7 8">
    <name type="scientific">Trifolium medium</name>
    <dbReference type="NCBI Taxonomy" id="97028"/>
    <lineage>
        <taxon>Eukaryota</taxon>
        <taxon>Viridiplantae</taxon>
        <taxon>Streptophyta</taxon>
        <taxon>Embryophyta</taxon>
        <taxon>Tracheophyta</taxon>
        <taxon>Spermatophyta</taxon>
        <taxon>Magnoliopsida</taxon>
        <taxon>eudicotyledons</taxon>
        <taxon>Gunneridae</taxon>
        <taxon>Pentapetalae</taxon>
        <taxon>rosids</taxon>
        <taxon>fabids</taxon>
        <taxon>Fabales</taxon>
        <taxon>Fabaceae</taxon>
        <taxon>Papilionoideae</taxon>
        <taxon>50 kb inversion clade</taxon>
        <taxon>NPAAA clade</taxon>
        <taxon>Hologalegina</taxon>
        <taxon>IRL clade</taxon>
        <taxon>Trifolieae</taxon>
        <taxon>Trifolium</taxon>
    </lineage>
</organism>
<protein>
    <submittedName>
        <fullName evidence="7">Calcium-transporting ATPase plasma membrane-type-like</fullName>
    </submittedName>
</protein>
<feature type="non-terminal residue" evidence="7">
    <location>
        <position position="379"/>
    </location>
</feature>
<dbReference type="PANTHER" id="PTHR24093">
    <property type="entry name" value="CATION TRANSPORTING ATPASE"/>
    <property type="match status" value="1"/>
</dbReference>
<keyword evidence="4 6" id="KW-1133">Transmembrane helix</keyword>
<dbReference type="PANTHER" id="PTHR24093:SF462">
    <property type="entry name" value="CALCIUM-TRANSPORTING ATPASE 11, PLASMA MEMBRANE-TYPE-RELATED"/>
    <property type="match status" value="1"/>
</dbReference>
<sequence length="379" mass="41276">MLAAAVGMRTHWGKLVEYLNDRGVEETPLQVKLNGVATVVGKIGLSFALLTFIVLIIRFLVEIAIHGKFYNWSSKDTMKLLNYFTIVVTMIVIAVPEGLPLAVTLNLAFAMKSLTSDKALVRHLSACEAMGSASYICLDKTGTVTSNHMVVDKLWISGEVVEMEGTENGDKLKRKISEEVLNLLLQALFQNNASEMVKDIQGKITVLGTPTDSALLEFGLLLGGDFDVQCRLYKKLKTEPFNPVQKKMSVLVSLPNGGQRVFCKGASEIILKMCDKIIDCNGVPVDFLENHAKELNHIINTFASETLRTICIAIKDIDVIPTEANIPDNGYTLIAVVGINDPIRLGVKEVVQTCLAAGVTIAMVTGDSMSIARTIATEC</sequence>
<evidence type="ECO:0000256" key="2">
    <source>
        <dbReference type="ARBA" id="ARBA00022692"/>
    </source>
</evidence>
<dbReference type="PRINTS" id="PR00119">
    <property type="entry name" value="CATATPASE"/>
</dbReference>
<keyword evidence="3" id="KW-0460">Magnesium</keyword>
<evidence type="ECO:0000256" key="4">
    <source>
        <dbReference type="ARBA" id="ARBA00022989"/>
    </source>
</evidence>
<dbReference type="SUPFAM" id="SSF81665">
    <property type="entry name" value="Calcium ATPase, transmembrane domain M"/>
    <property type="match status" value="1"/>
</dbReference>
<feature type="transmembrane region" description="Helical" evidence="6">
    <location>
        <begin position="43"/>
        <end position="61"/>
    </location>
</feature>
<evidence type="ECO:0000256" key="3">
    <source>
        <dbReference type="ARBA" id="ARBA00022842"/>
    </source>
</evidence>
<dbReference type="Gene3D" id="3.40.1110.10">
    <property type="entry name" value="Calcium-transporting ATPase, cytoplasmic domain N"/>
    <property type="match status" value="1"/>
</dbReference>
<dbReference type="InterPro" id="IPR001757">
    <property type="entry name" value="P_typ_ATPase"/>
</dbReference>
<dbReference type="FunFam" id="3.40.1110.10:FF:000011">
    <property type="entry name" value="Calcium-transporting ATPase"/>
    <property type="match status" value="1"/>
</dbReference>
<feature type="transmembrane region" description="Helical" evidence="6">
    <location>
        <begin position="81"/>
        <end position="103"/>
    </location>
</feature>
<keyword evidence="5 6" id="KW-0472">Membrane</keyword>
<evidence type="ECO:0000313" key="7">
    <source>
        <dbReference type="EMBL" id="MCH85809.1"/>
    </source>
</evidence>
<dbReference type="EMBL" id="LXQA010009175">
    <property type="protein sequence ID" value="MCH85809.1"/>
    <property type="molecule type" value="Genomic_DNA"/>
</dbReference>
<evidence type="ECO:0000256" key="1">
    <source>
        <dbReference type="ARBA" id="ARBA00004370"/>
    </source>
</evidence>
<dbReference type="PROSITE" id="PS00154">
    <property type="entry name" value="ATPASE_E1_E2"/>
    <property type="match status" value="1"/>
</dbReference>
<dbReference type="GO" id="GO:0005388">
    <property type="term" value="F:P-type calcium transporter activity"/>
    <property type="evidence" value="ECO:0007669"/>
    <property type="project" value="TreeGrafter"/>
</dbReference>
<dbReference type="GO" id="GO:0016887">
    <property type="term" value="F:ATP hydrolysis activity"/>
    <property type="evidence" value="ECO:0007669"/>
    <property type="project" value="InterPro"/>
</dbReference>
<dbReference type="SUPFAM" id="SSF56784">
    <property type="entry name" value="HAD-like"/>
    <property type="match status" value="1"/>
</dbReference>
<comment type="caution">
    <text evidence="7">The sequence shown here is derived from an EMBL/GenBank/DDBJ whole genome shotgun (WGS) entry which is preliminary data.</text>
</comment>
<dbReference type="InterPro" id="IPR023299">
    <property type="entry name" value="ATPase_P-typ_cyto_dom_N"/>
</dbReference>
<dbReference type="GO" id="GO:0005524">
    <property type="term" value="F:ATP binding"/>
    <property type="evidence" value="ECO:0007669"/>
    <property type="project" value="InterPro"/>
</dbReference>
<dbReference type="InterPro" id="IPR036412">
    <property type="entry name" value="HAD-like_sf"/>
</dbReference>